<evidence type="ECO:0000313" key="7">
    <source>
        <dbReference type="Proteomes" id="UP001177769"/>
    </source>
</evidence>
<dbReference type="InterPro" id="IPR019734">
    <property type="entry name" value="TPR_rpt"/>
</dbReference>
<evidence type="ECO:0000313" key="6">
    <source>
        <dbReference type="EMBL" id="WIT11584.1"/>
    </source>
</evidence>
<evidence type="ECO:0000256" key="3">
    <source>
        <dbReference type="PROSITE-ProRule" id="PRU00339"/>
    </source>
</evidence>
<accession>A0AA95SVN4</accession>
<keyword evidence="5" id="KW-0732">Signal</keyword>
<evidence type="ECO:0000256" key="5">
    <source>
        <dbReference type="SAM" id="SignalP"/>
    </source>
</evidence>
<feature type="repeat" description="TPR" evidence="3">
    <location>
        <begin position="212"/>
        <end position="245"/>
    </location>
</feature>
<feature type="region of interest" description="Disordered" evidence="4">
    <location>
        <begin position="312"/>
        <end position="331"/>
    </location>
</feature>
<dbReference type="PANTHER" id="PTHR44943:SF8">
    <property type="entry name" value="TPR REPEAT-CONTAINING PROTEIN MJ0263"/>
    <property type="match status" value="1"/>
</dbReference>
<sequence length="331" mass="37335">MRLLRLLLCTSLLAWQGAQALVFTDGPWQGLLDAGRSDEMERQAQARLREQPQDLQASAAFALSQMTLADRKRVDAAARLMQDCVDQHPDEALCHYALASVMTMQARNGGAMKIISLAGPIRKHLQRALELKPDFIEARSSLHQYYLLVPAFAGGGVGKARELEEQVRASQPEFAKLMRARVAGSEKNWALAEKELLSVRIAADPSLLNEWRLVWGVLGKEWLDQRQYAKAIAGFERMLKEQPRQALAAYGLARIYFAQEQYDEAIRQYERAKEMDGAEDFPLDHRLGIALQAKGDKAQARAAFERYLQNRRASPSNAEDCRRRLKEMGPV</sequence>
<dbReference type="SMART" id="SM00028">
    <property type="entry name" value="TPR"/>
    <property type="match status" value="2"/>
</dbReference>
<dbReference type="EMBL" id="CP116346">
    <property type="protein sequence ID" value="WIT11584.1"/>
    <property type="molecule type" value="Genomic_DNA"/>
</dbReference>
<evidence type="ECO:0000256" key="2">
    <source>
        <dbReference type="ARBA" id="ARBA00022803"/>
    </source>
</evidence>
<dbReference type="KEGG" id="pais:PFX98_22275"/>
<dbReference type="InterPro" id="IPR051685">
    <property type="entry name" value="Ycf3/AcsC/BcsC/TPR_MFPF"/>
</dbReference>
<feature type="repeat" description="TPR" evidence="3">
    <location>
        <begin position="246"/>
        <end position="279"/>
    </location>
</feature>
<dbReference type="Proteomes" id="UP001177769">
    <property type="component" value="Chromosome"/>
</dbReference>
<proteinExistence type="predicted"/>
<keyword evidence="2 3" id="KW-0802">TPR repeat</keyword>
<gene>
    <name evidence="6" type="ORF">PFX98_22275</name>
</gene>
<dbReference type="PROSITE" id="PS50005">
    <property type="entry name" value="TPR"/>
    <property type="match status" value="2"/>
</dbReference>
<organism evidence="6 7">
    <name type="scientific">Paucibacter sediminis</name>
    <dbReference type="NCBI Taxonomy" id="3019553"/>
    <lineage>
        <taxon>Bacteria</taxon>
        <taxon>Pseudomonadati</taxon>
        <taxon>Pseudomonadota</taxon>
        <taxon>Betaproteobacteria</taxon>
        <taxon>Burkholderiales</taxon>
        <taxon>Sphaerotilaceae</taxon>
        <taxon>Roseateles</taxon>
    </lineage>
</organism>
<dbReference type="InterPro" id="IPR011990">
    <property type="entry name" value="TPR-like_helical_dom_sf"/>
</dbReference>
<feature type="signal peptide" evidence="5">
    <location>
        <begin position="1"/>
        <end position="20"/>
    </location>
</feature>
<feature type="chain" id="PRO_5041634676" evidence="5">
    <location>
        <begin position="21"/>
        <end position="331"/>
    </location>
</feature>
<dbReference type="Pfam" id="PF13174">
    <property type="entry name" value="TPR_6"/>
    <property type="match status" value="1"/>
</dbReference>
<dbReference type="Pfam" id="PF13432">
    <property type="entry name" value="TPR_16"/>
    <property type="match status" value="1"/>
</dbReference>
<keyword evidence="7" id="KW-1185">Reference proteome</keyword>
<evidence type="ECO:0000256" key="1">
    <source>
        <dbReference type="ARBA" id="ARBA00022737"/>
    </source>
</evidence>
<dbReference type="SUPFAM" id="SSF48452">
    <property type="entry name" value="TPR-like"/>
    <property type="match status" value="2"/>
</dbReference>
<dbReference type="AlphaFoldDB" id="A0AA95SVN4"/>
<keyword evidence="1" id="KW-0677">Repeat</keyword>
<protein>
    <submittedName>
        <fullName evidence="6">Tetratricopeptide repeat protein</fullName>
    </submittedName>
</protein>
<reference evidence="6" key="1">
    <citation type="submission" date="2023-01" db="EMBL/GenBank/DDBJ databases">
        <title>Whole genome sequence of Paucibacter sp. S2-9 isolated from pond sediment.</title>
        <authorList>
            <person name="Jung J.Y."/>
        </authorList>
    </citation>
    <scope>NUCLEOTIDE SEQUENCE</scope>
    <source>
        <strain evidence="6">S2-9</strain>
    </source>
</reference>
<evidence type="ECO:0000256" key="4">
    <source>
        <dbReference type="SAM" id="MobiDB-lite"/>
    </source>
</evidence>
<dbReference type="PANTHER" id="PTHR44943">
    <property type="entry name" value="CELLULOSE SYNTHASE OPERON PROTEIN C"/>
    <property type="match status" value="1"/>
</dbReference>
<dbReference type="RefSeq" id="WP_285232669.1">
    <property type="nucleotide sequence ID" value="NZ_CP116346.1"/>
</dbReference>
<name>A0AA95SVN4_9BURK</name>
<dbReference type="Gene3D" id="1.25.40.10">
    <property type="entry name" value="Tetratricopeptide repeat domain"/>
    <property type="match status" value="2"/>
</dbReference>